<dbReference type="InterPro" id="IPR016162">
    <property type="entry name" value="Ald_DH_N"/>
</dbReference>
<dbReference type="AlphaFoldDB" id="A0A2T4BLI3"/>
<evidence type="ECO:0000256" key="3">
    <source>
        <dbReference type="ARBA" id="ARBA00024226"/>
    </source>
</evidence>
<protein>
    <recommendedName>
        <fullName evidence="3">aldehyde dehydrogenase (NAD(+))</fullName>
        <ecNumber evidence="3">1.2.1.3</ecNumber>
    </recommendedName>
</protein>
<dbReference type="Gene3D" id="3.40.605.10">
    <property type="entry name" value="Aldehyde Dehydrogenase, Chain A, domain 1"/>
    <property type="match status" value="1"/>
</dbReference>
<dbReference type="GeneID" id="36597370"/>
<dbReference type="Gene3D" id="3.40.309.10">
    <property type="entry name" value="Aldehyde Dehydrogenase, Chain A, domain 2"/>
    <property type="match status" value="1"/>
</dbReference>
<dbReference type="SUPFAM" id="SSF53720">
    <property type="entry name" value="ALDH-like"/>
    <property type="match status" value="1"/>
</dbReference>
<evidence type="ECO:0000259" key="5">
    <source>
        <dbReference type="Pfam" id="PF00171"/>
    </source>
</evidence>
<sequence length="469" mass="51213">MSSIDFTKFANIVNGVPRTSDSFYTGTNAATGDSLWQTPVATSEDIDDAVAAARKAFGPWAAKSYKDRTELLEKFADLYVAHANQFIELLGAETGRSVQVNAIEVHWAANWFRYPSKYEIPEKRQEDEGKYTVTRYEPLGVVAAICPWNFPLMLAIGKIAPAVATGNCVIVKPSPFTPYTALKLVELAQQVFPPGVIQVLGGDDQLGPNIVRHPGIQKISFTGSTTAGKKIMEACAGTVKRLTLEMAGNNASIILPDVDVEKTAPLIAAGLWFNAGQICLASRRLYIHESIYETFVDALTRATNSTAEDVVANVGPVQNKMQLEKLKALFEDMSSRGYRIRTEKAGIRDGQGFYAFPTIVDNPPSDSVIVRDEQFGPIIPCVPFSDIDEAIRLANDTESGLAASVWTNRPEVAEDIAKRLEAGNIFINGPPQPDPFVAFGGHKQSGIGVEYGLEGLLSYCQIKSIYYYR</sequence>
<feature type="domain" description="Aldehyde dehydrogenase" evidence="5">
    <location>
        <begin position="24"/>
        <end position="465"/>
    </location>
</feature>
<dbReference type="RefSeq" id="XP_024753450.1">
    <property type="nucleotide sequence ID" value="XM_024889251.1"/>
</dbReference>
<dbReference type="Pfam" id="PF00171">
    <property type="entry name" value="Aldedh"/>
    <property type="match status" value="1"/>
</dbReference>
<name>A0A2T4BLI3_9HYPO</name>
<evidence type="ECO:0000256" key="2">
    <source>
        <dbReference type="ARBA" id="ARBA00023002"/>
    </source>
</evidence>
<dbReference type="InterPro" id="IPR016161">
    <property type="entry name" value="Ald_DH/histidinol_DH"/>
</dbReference>
<gene>
    <name evidence="6" type="ORF">BBK36DRAFT_1107441</name>
</gene>
<dbReference type="InterPro" id="IPR044086">
    <property type="entry name" value="LUC3-like"/>
</dbReference>
<dbReference type="PANTHER" id="PTHR11699">
    <property type="entry name" value="ALDEHYDE DEHYDROGENASE-RELATED"/>
    <property type="match status" value="1"/>
</dbReference>
<dbReference type="EMBL" id="KZ680207">
    <property type="protein sequence ID" value="PTB70130.1"/>
    <property type="molecule type" value="Genomic_DNA"/>
</dbReference>
<dbReference type="OrthoDB" id="310895at2759"/>
<keyword evidence="2" id="KW-0560">Oxidoreductase</keyword>
<organism evidence="6 7">
    <name type="scientific">Trichoderma citrinoviride</name>
    <dbReference type="NCBI Taxonomy" id="58853"/>
    <lineage>
        <taxon>Eukaryota</taxon>
        <taxon>Fungi</taxon>
        <taxon>Dikarya</taxon>
        <taxon>Ascomycota</taxon>
        <taxon>Pezizomycotina</taxon>
        <taxon>Sordariomycetes</taxon>
        <taxon>Hypocreomycetidae</taxon>
        <taxon>Hypocreales</taxon>
        <taxon>Hypocreaceae</taxon>
        <taxon>Trichoderma</taxon>
    </lineage>
</organism>
<dbReference type="Proteomes" id="UP000241546">
    <property type="component" value="Unassembled WGS sequence"/>
</dbReference>
<evidence type="ECO:0000313" key="7">
    <source>
        <dbReference type="Proteomes" id="UP000241546"/>
    </source>
</evidence>
<comment type="catalytic activity">
    <reaction evidence="4">
        <text>an aldehyde + NAD(+) + H2O = a carboxylate + NADH + 2 H(+)</text>
        <dbReference type="Rhea" id="RHEA:16185"/>
        <dbReference type="ChEBI" id="CHEBI:15377"/>
        <dbReference type="ChEBI" id="CHEBI:15378"/>
        <dbReference type="ChEBI" id="CHEBI:17478"/>
        <dbReference type="ChEBI" id="CHEBI:29067"/>
        <dbReference type="ChEBI" id="CHEBI:57540"/>
        <dbReference type="ChEBI" id="CHEBI:57945"/>
        <dbReference type="EC" id="1.2.1.3"/>
    </reaction>
</comment>
<dbReference type="InterPro" id="IPR016163">
    <property type="entry name" value="Ald_DH_C"/>
</dbReference>
<dbReference type="FunFam" id="3.40.605.10:FF:000007">
    <property type="entry name" value="NAD/NADP-dependent betaine aldehyde dehydrogenase"/>
    <property type="match status" value="1"/>
</dbReference>
<dbReference type="CDD" id="cd07106">
    <property type="entry name" value="ALDH_AldA-AAD23400"/>
    <property type="match status" value="1"/>
</dbReference>
<evidence type="ECO:0000313" key="6">
    <source>
        <dbReference type="EMBL" id="PTB70130.1"/>
    </source>
</evidence>
<accession>A0A2T4BLI3</accession>
<dbReference type="InterPro" id="IPR015590">
    <property type="entry name" value="Aldehyde_DH_dom"/>
</dbReference>
<dbReference type="GO" id="GO:0004029">
    <property type="term" value="F:aldehyde dehydrogenase (NAD+) activity"/>
    <property type="evidence" value="ECO:0007669"/>
    <property type="project" value="UniProtKB-EC"/>
</dbReference>
<keyword evidence="7" id="KW-1185">Reference proteome</keyword>
<dbReference type="EC" id="1.2.1.3" evidence="3"/>
<comment type="similarity">
    <text evidence="1">Belongs to the aldehyde dehydrogenase family.</text>
</comment>
<proteinExistence type="inferred from homology"/>
<reference evidence="7" key="1">
    <citation type="submission" date="2016-07" db="EMBL/GenBank/DDBJ databases">
        <title>Multiple horizontal gene transfer events from other fungi enriched the ability of initially mycotrophic Trichoderma (Ascomycota) to feed on dead plant biomass.</title>
        <authorList>
            <consortium name="DOE Joint Genome Institute"/>
            <person name="Atanasova L."/>
            <person name="Chenthamara K."/>
            <person name="Zhang J."/>
            <person name="Grujic M."/>
            <person name="Henrissat B."/>
            <person name="Kuo A."/>
            <person name="Aerts A."/>
            <person name="Salamov A."/>
            <person name="Lipzen A."/>
            <person name="Labutti K."/>
            <person name="Barry K."/>
            <person name="Miao Y."/>
            <person name="Rahimi M.J."/>
            <person name="Shen Q."/>
            <person name="Grigoriev I.V."/>
            <person name="Kubicek C.P."/>
            <person name="Druzhinina I.S."/>
        </authorList>
    </citation>
    <scope>NUCLEOTIDE SEQUENCE [LARGE SCALE GENOMIC DNA]</scope>
    <source>
        <strain evidence="7">TUCIM 6016</strain>
    </source>
</reference>
<evidence type="ECO:0000256" key="1">
    <source>
        <dbReference type="ARBA" id="ARBA00009986"/>
    </source>
</evidence>
<evidence type="ECO:0000256" key="4">
    <source>
        <dbReference type="ARBA" id="ARBA00049194"/>
    </source>
</evidence>